<evidence type="ECO:0000256" key="3">
    <source>
        <dbReference type="ARBA" id="ARBA00022475"/>
    </source>
</evidence>
<dbReference type="GO" id="GO:0005886">
    <property type="term" value="C:plasma membrane"/>
    <property type="evidence" value="ECO:0007669"/>
    <property type="project" value="UniProtKB-SubCell"/>
</dbReference>
<gene>
    <name evidence="9" type="ORF">EV189_1490</name>
</gene>
<comment type="caution">
    <text evidence="9">The sequence shown here is derived from an EMBL/GenBank/DDBJ whole genome shotgun (WGS) entry which is preliminary data.</text>
</comment>
<keyword evidence="4 8" id="KW-0812">Transmembrane</keyword>
<keyword evidence="10" id="KW-1185">Reference proteome</keyword>
<proteinExistence type="inferred from homology"/>
<keyword evidence="3" id="KW-1003">Cell membrane</keyword>
<dbReference type="RefSeq" id="WP_130492283.1">
    <property type="nucleotide sequence ID" value="NZ_SGXD01000002.1"/>
</dbReference>
<evidence type="ECO:0000256" key="7">
    <source>
        <dbReference type="ARBA" id="ARBA00023136"/>
    </source>
</evidence>
<dbReference type="GO" id="GO:0005385">
    <property type="term" value="F:zinc ion transmembrane transporter activity"/>
    <property type="evidence" value="ECO:0007669"/>
    <property type="project" value="TreeGrafter"/>
</dbReference>
<keyword evidence="5" id="KW-0862">Zinc</keyword>
<evidence type="ECO:0000313" key="10">
    <source>
        <dbReference type="Proteomes" id="UP000293638"/>
    </source>
</evidence>
<dbReference type="PANTHER" id="PTHR11040">
    <property type="entry name" value="ZINC/IRON TRANSPORTER"/>
    <property type="match status" value="1"/>
</dbReference>
<dbReference type="Proteomes" id="UP000293638">
    <property type="component" value="Unassembled WGS sequence"/>
</dbReference>
<organism evidence="9 10">
    <name type="scientific">Motilibacter rhizosphaerae</name>
    <dbReference type="NCBI Taxonomy" id="598652"/>
    <lineage>
        <taxon>Bacteria</taxon>
        <taxon>Bacillati</taxon>
        <taxon>Actinomycetota</taxon>
        <taxon>Actinomycetes</taxon>
        <taxon>Motilibacterales</taxon>
        <taxon>Motilibacteraceae</taxon>
        <taxon>Motilibacter</taxon>
    </lineage>
</organism>
<dbReference type="EMBL" id="SGXD01000002">
    <property type="protein sequence ID" value="RZS89717.1"/>
    <property type="molecule type" value="Genomic_DNA"/>
</dbReference>
<feature type="transmembrane region" description="Helical" evidence="8">
    <location>
        <begin position="123"/>
        <end position="145"/>
    </location>
</feature>
<dbReference type="Pfam" id="PF02535">
    <property type="entry name" value="Zip"/>
    <property type="match status" value="1"/>
</dbReference>
<feature type="transmembrane region" description="Helical" evidence="8">
    <location>
        <begin position="58"/>
        <end position="78"/>
    </location>
</feature>
<protein>
    <submittedName>
        <fullName evidence="9">ZIP family zinc transporter</fullName>
    </submittedName>
</protein>
<keyword evidence="6 8" id="KW-1133">Transmembrane helix</keyword>
<feature type="transmembrane region" description="Helical" evidence="8">
    <location>
        <begin position="26"/>
        <end position="46"/>
    </location>
</feature>
<keyword evidence="7 8" id="KW-0472">Membrane</keyword>
<dbReference type="AlphaFoldDB" id="A0A4Q7NRL9"/>
<evidence type="ECO:0000313" key="9">
    <source>
        <dbReference type="EMBL" id="RZS89717.1"/>
    </source>
</evidence>
<reference evidence="9 10" key="1">
    <citation type="submission" date="2019-02" db="EMBL/GenBank/DDBJ databases">
        <title>Genomic Encyclopedia of Type Strains, Phase IV (KMG-IV): sequencing the most valuable type-strain genomes for metagenomic binning, comparative biology and taxonomic classification.</title>
        <authorList>
            <person name="Goeker M."/>
        </authorList>
    </citation>
    <scope>NUCLEOTIDE SEQUENCE [LARGE SCALE GENOMIC DNA]</scope>
    <source>
        <strain evidence="9 10">DSM 45622</strain>
    </source>
</reference>
<evidence type="ECO:0000256" key="6">
    <source>
        <dbReference type="ARBA" id="ARBA00022989"/>
    </source>
</evidence>
<evidence type="ECO:0000256" key="5">
    <source>
        <dbReference type="ARBA" id="ARBA00022833"/>
    </source>
</evidence>
<sequence>MVLAFTIASVLSTAIGGVVALRNRDRLHLVLGFTAGVLLGLVLFDLVPELFRIRHADLGGVPLPMVTAAAGFLALHLLERGLALHAAHEGEYEPHSHHDPAIGLASAAALVAHSFLDGVGIGLGFQAGTAIGVSVAIAVVAHDFADGLNTVGIMVAHGNTSQRARVMLGADAVAPLLGAASTLVFTLPESWLGGYLGFFAGFLLYLATSDILPEAHARHPSRLTLSCTVLGVAMMWAIVSLS</sequence>
<accession>A0A4Q7NRL9</accession>
<dbReference type="OrthoDB" id="120163at2"/>
<evidence type="ECO:0000256" key="8">
    <source>
        <dbReference type="SAM" id="Phobius"/>
    </source>
</evidence>
<dbReference type="InterPro" id="IPR003689">
    <property type="entry name" value="ZIP"/>
</dbReference>
<feature type="transmembrane region" description="Helical" evidence="8">
    <location>
        <begin position="223"/>
        <end position="241"/>
    </location>
</feature>
<evidence type="ECO:0000256" key="1">
    <source>
        <dbReference type="ARBA" id="ARBA00004651"/>
    </source>
</evidence>
<comment type="subcellular location">
    <subcellularLocation>
        <location evidence="1">Cell membrane</location>
        <topology evidence="1">Multi-pass membrane protein</topology>
    </subcellularLocation>
</comment>
<comment type="similarity">
    <text evidence="2">Belongs to the ZIP transporter (TC 2.A.5) family.</text>
</comment>
<name>A0A4Q7NRL9_9ACTN</name>
<feature type="transmembrane region" description="Helical" evidence="8">
    <location>
        <begin position="191"/>
        <end position="211"/>
    </location>
</feature>
<evidence type="ECO:0000256" key="4">
    <source>
        <dbReference type="ARBA" id="ARBA00022692"/>
    </source>
</evidence>
<dbReference type="PANTHER" id="PTHR11040:SF211">
    <property type="entry name" value="ZINC TRANSPORTER ZIP11"/>
    <property type="match status" value="1"/>
</dbReference>
<evidence type="ECO:0000256" key="2">
    <source>
        <dbReference type="ARBA" id="ARBA00006939"/>
    </source>
</evidence>